<dbReference type="Proteomes" id="UP001525968">
    <property type="component" value="Unassembled WGS sequence"/>
</dbReference>
<comment type="caution">
    <text evidence="1">The sequence shown here is derived from an EMBL/GenBank/DDBJ whole genome shotgun (WGS) entry which is preliminary data.</text>
</comment>
<dbReference type="RefSeq" id="WP_261502031.1">
    <property type="nucleotide sequence ID" value="NZ_JAODYH010000012.1"/>
</dbReference>
<accession>A0ABT2PQP3</accession>
<proteinExistence type="predicted"/>
<evidence type="ECO:0000313" key="1">
    <source>
        <dbReference type="EMBL" id="MCT9812787.1"/>
    </source>
</evidence>
<reference evidence="1 2" key="1">
    <citation type="submission" date="2022-09" db="EMBL/GenBank/DDBJ databases">
        <title>Draft genome of isolate Be4.</title>
        <authorList>
            <person name="Sanchez-Castro I."/>
            <person name="Martinez-Rodriguez P."/>
            <person name="Descostes M."/>
            <person name="Merroun M."/>
        </authorList>
    </citation>
    <scope>NUCLEOTIDE SEQUENCE [LARGE SCALE GENOMIC DNA]</scope>
    <source>
        <strain evidence="1 2">Be4</strain>
    </source>
</reference>
<name>A0ABT2PQP3_9BURK</name>
<sequence>MTRVPACRRLGARQRGVTLLVAMIFLVVLMLVVASAVKVTNVNTKVVGNMQTQNEAAASAQHAIEETISYDFTKLPVSQTIQVDINDSGKAGSVYTVKVVPTCIAVQPVKSVDLDVDSAADQLCFSSGAAQNTGIVGSTPSGNSLCSASLWNIEATATPPNSTQPAATLIQGVTQRVDPGANC</sequence>
<gene>
    <name evidence="1" type="ORF">N0K08_19315</name>
</gene>
<dbReference type="EMBL" id="JAODYH010000012">
    <property type="protein sequence ID" value="MCT9812787.1"/>
    <property type="molecule type" value="Genomic_DNA"/>
</dbReference>
<organism evidence="1 2">
    <name type="scientific">Acidovorax bellezanensis</name>
    <dbReference type="NCBI Taxonomy" id="2976702"/>
    <lineage>
        <taxon>Bacteria</taxon>
        <taxon>Pseudomonadati</taxon>
        <taxon>Pseudomonadota</taxon>
        <taxon>Betaproteobacteria</taxon>
        <taxon>Burkholderiales</taxon>
        <taxon>Comamonadaceae</taxon>
        <taxon>Acidovorax</taxon>
    </lineage>
</organism>
<keyword evidence="2" id="KW-1185">Reference proteome</keyword>
<protein>
    <submittedName>
        <fullName evidence="1">Pilus assembly protein</fullName>
    </submittedName>
</protein>
<evidence type="ECO:0000313" key="2">
    <source>
        <dbReference type="Proteomes" id="UP001525968"/>
    </source>
</evidence>